<proteinExistence type="predicted"/>
<dbReference type="EnsemblMetazoa" id="HelroT174748">
    <property type="protein sequence ID" value="HelroP174748"/>
    <property type="gene ID" value="HelroG174748"/>
</dbReference>
<reference evidence="3" key="3">
    <citation type="submission" date="2015-06" db="UniProtKB">
        <authorList>
            <consortium name="EnsemblMetazoa"/>
        </authorList>
    </citation>
    <scope>IDENTIFICATION</scope>
</reference>
<protein>
    <submittedName>
        <fullName evidence="2 3">Uncharacterized protein</fullName>
    </submittedName>
</protein>
<dbReference type="InParanoid" id="T1F8F5"/>
<dbReference type="EMBL" id="AMQM01005019">
    <property type="status" value="NOT_ANNOTATED_CDS"/>
    <property type="molecule type" value="Genomic_DNA"/>
</dbReference>
<organism evidence="3 4">
    <name type="scientific">Helobdella robusta</name>
    <name type="common">Californian leech</name>
    <dbReference type="NCBI Taxonomy" id="6412"/>
    <lineage>
        <taxon>Eukaryota</taxon>
        <taxon>Metazoa</taxon>
        <taxon>Spiralia</taxon>
        <taxon>Lophotrochozoa</taxon>
        <taxon>Annelida</taxon>
        <taxon>Clitellata</taxon>
        <taxon>Hirudinea</taxon>
        <taxon>Rhynchobdellida</taxon>
        <taxon>Glossiphoniidae</taxon>
        <taxon>Helobdella</taxon>
    </lineage>
</organism>
<feature type="region of interest" description="Disordered" evidence="1">
    <location>
        <begin position="76"/>
        <end position="99"/>
    </location>
</feature>
<feature type="compositionally biased region" description="Polar residues" evidence="1">
    <location>
        <begin position="1"/>
        <end position="18"/>
    </location>
</feature>
<dbReference type="Proteomes" id="UP000015101">
    <property type="component" value="Unassembled WGS sequence"/>
</dbReference>
<accession>T1F8F5</accession>
<feature type="region of interest" description="Disordered" evidence="1">
    <location>
        <begin position="394"/>
        <end position="413"/>
    </location>
</feature>
<name>T1F8F5_HELRO</name>
<dbReference type="AlphaFoldDB" id="T1F8F5"/>
<evidence type="ECO:0000313" key="4">
    <source>
        <dbReference type="Proteomes" id="UP000015101"/>
    </source>
</evidence>
<evidence type="ECO:0000313" key="2">
    <source>
        <dbReference type="EMBL" id="ESO01764.1"/>
    </source>
</evidence>
<sequence length="452" mass="51158">MTNNLKIQKKNSGMSFTANSSGGSGHNSSSRPTHRRKKSNDLEWISKYQNSDHHEDRRRGSIPDAAQQVNCEISLQQYSKPPKSSSKFRPTSTASSNFNDYQPEAAALTNLPPIYRSTSKPQLNINSFNNAPATTNRPSQQQIFGRTRSNSIAYTPSFNSQQYTINNYNNNNNNSYYTNKRNSLNVNNISNGFSYRRSNSVQMLPQTKRFSTIVENGPAARFSVADAMQGRQSAIIKNVEPFRRYSYNPLGSYDNLDNSHNALYSRRYSVTNQQSNPQTTAPSSYFLAPTTTNSAFSVYKRALSVPVGATRYEREPSVAKYQTNFEFSNYRNAQNLKQDATRSIGYSVGYNEYKAPSNGYAGFAGNQYNNNNNNKFSYAVANYSSNPMNNYYNSRNHSSYNPSSYNDHNSYSNTCNKDNTYNGTYNNNNYNSSSLYSSYAARQPTYRSSYIF</sequence>
<gene>
    <name evidence="3" type="primary">20205104</name>
    <name evidence="2" type="ORF">HELRODRAFT_174748</name>
</gene>
<evidence type="ECO:0000256" key="1">
    <source>
        <dbReference type="SAM" id="MobiDB-lite"/>
    </source>
</evidence>
<dbReference type="GeneID" id="20205104"/>
<dbReference type="RefSeq" id="XP_009020418.1">
    <property type="nucleotide sequence ID" value="XM_009022170.1"/>
</dbReference>
<feature type="compositionally biased region" description="Polar residues" evidence="1">
    <location>
        <begin position="88"/>
        <end position="99"/>
    </location>
</feature>
<dbReference type="HOGENOM" id="CLU_605921_0_0_1"/>
<keyword evidence="4" id="KW-1185">Reference proteome</keyword>
<evidence type="ECO:0000313" key="3">
    <source>
        <dbReference type="EnsemblMetazoa" id="HelroP174748"/>
    </source>
</evidence>
<reference evidence="4" key="1">
    <citation type="submission" date="2012-12" db="EMBL/GenBank/DDBJ databases">
        <authorList>
            <person name="Hellsten U."/>
            <person name="Grimwood J."/>
            <person name="Chapman J.A."/>
            <person name="Shapiro H."/>
            <person name="Aerts A."/>
            <person name="Otillar R.P."/>
            <person name="Terry A.Y."/>
            <person name="Boore J.L."/>
            <person name="Simakov O."/>
            <person name="Marletaz F."/>
            <person name="Cho S.-J."/>
            <person name="Edsinger-Gonzales E."/>
            <person name="Havlak P."/>
            <person name="Kuo D.-H."/>
            <person name="Larsson T."/>
            <person name="Lv J."/>
            <person name="Arendt D."/>
            <person name="Savage R."/>
            <person name="Osoegawa K."/>
            <person name="de Jong P."/>
            <person name="Lindberg D.R."/>
            <person name="Seaver E.C."/>
            <person name="Weisblat D.A."/>
            <person name="Putnam N.H."/>
            <person name="Grigoriev I.V."/>
            <person name="Rokhsar D.S."/>
        </authorList>
    </citation>
    <scope>NUCLEOTIDE SEQUENCE</scope>
</reference>
<feature type="region of interest" description="Disordered" evidence="1">
    <location>
        <begin position="1"/>
        <end position="43"/>
    </location>
</feature>
<dbReference type="CTD" id="20205104"/>
<reference evidence="2 4" key="2">
    <citation type="journal article" date="2013" name="Nature">
        <title>Insights into bilaterian evolution from three spiralian genomes.</title>
        <authorList>
            <person name="Simakov O."/>
            <person name="Marletaz F."/>
            <person name="Cho S.J."/>
            <person name="Edsinger-Gonzales E."/>
            <person name="Havlak P."/>
            <person name="Hellsten U."/>
            <person name="Kuo D.H."/>
            <person name="Larsson T."/>
            <person name="Lv J."/>
            <person name="Arendt D."/>
            <person name="Savage R."/>
            <person name="Osoegawa K."/>
            <person name="de Jong P."/>
            <person name="Grimwood J."/>
            <person name="Chapman J.A."/>
            <person name="Shapiro H."/>
            <person name="Aerts A."/>
            <person name="Otillar R.P."/>
            <person name="Terry A.Y."/>
            <person name="Boore J.L."/>
            <person name="Grigoriev I.V."/>
            <person name="Lindberg D.R."/>
            <person name="Seaver E.C."/>
            <person name="Weisblat D.A."/>
            <person name="Putnam N.H."/>
            <person name="Rokhsar D.S."/>
        </authorList>
    </citation>
    <scope>NUCLEOTIDE SEQUENCE</scope>
</reference>
<dbReference type="KEGG" id="hro:HELRODRAFT_174748"/>
<dbReference type="EMBL" id="KB096743">
    <property type="protein sequence ID" value="ESO01764.1"/>
    <property type="molecule type" value="Genomic_DNA"/>
</dbReference>